<feature type="binding site" evidence="5">
    <location>
        <begin position="292"/>
        <end position="298"/>
    </location>
    <ligand>
        <name>S-adenosyl-L-methionine</name>
        <dbReference type="ChEBI" id="CHEBI:59789"/>
    </ligand>
</feature>
<dbReference type="PANTHER" id="PTHR22807:SF53">
    <property type="entry name" value="RIBOSOMAL RNA SMALL SUBUNIT METHYLTRANSFERASE B-RELATED"/>
    <property type="match status" value="1"/>
</dbReference>
<dbReference type="SUPFAM" id="SSF48013">
    <property type="entry name" value="NusB-like"/>
    <property type="match status" value="1"/>
</dbReference>
<reference evidence="8 9" key="1">
    <citation type="submission" date="2023-05" db="EMBL/GenBank/DDBJ databases">
        <title>Lithophilousrod everest ZFBP1038 complete genpme.</title>
        <authorList>
            <person name="Tian M."/>
        </authorList>
    </citation>
    <scope>NUCLEOTIDE SEQUENCE [LARGE SCALE GENOMIC DNA]</scope>
    <source>
        <strain evidence="8 9">ZFBP1038</strain>
    </source>
</reference>
<dbReference type="InterPro" id="IPR006027">
    <property type="entry name" value="NusB_RsmB_TIM44"/>
</dbReference>
<proteinExistence type="inferred from homology"/>
<dbReference type="SUPFAM" id="SSF53335">
    <property type="entry name" value="S-adenosyl-L-methionine-dependent methyltransferases"/>
    <property type="match status" value="1"/>
</dbReference>
<evidence type="ECO:0000256" key="4">
    <source>
        <dbReference type="ARBA" id="ARBA00022884"/>
    </source>
</evidence>
<feature type="binding site" evidence="5">
    <location>
        <position position="317"/>
    </location>
    <ligand>
        <name>S-adenosyl-L-methionine</name>
        <dbReference type="ChEBI" id="CHEBI:59789"/>
    </ligand>
</feature>
<comment type="similarity">
    <text evidence="5">Belongs to the class I-like SAM-binding methyltransferase superfamily. RsmB/NOP family.</text>
</comment>
<name>A0ABY8QZB7_9MICO</name>
<protein>
    <submittedName>
        <fullName evidence="8">Transcription antitermination factor NusB</fullName>
    </submittedName>
</protein>
<evidence type="ECO:0000256" key="3">
    <source>
        <dbReference type="ARBA" id="ARBA00022691"/>
    </source>
</evidence>
<organism evidence="8 9">
    <name type="scientific">Saxibacter everestensis</name>
    <dbReference type="NCBI Taxonomy" id="2909229"/>
    <lineage>
        <taxon>Bacteria</taxon>
        <taxon>Bacillati</taxon>
        <taxon>Actinomycetota</taxon>
        <taxon>Actinomycetes</taxon>
        <taxon>Micrococcales</taxon>
        <taxon>Brevibacteriaceae</taxon>
        <taxon>Saxibacter</taxon>
    </lineage>
</organism>
<dbReference type="PRINTS" id="PR02008">
    <property type="entry name" value="RCMTFAMILY"/>
</dbReference>
<evidence type="ECO:0000256" key="5">
    <source>
        <dbReference type="PROSITE-ProRule" id="PRU01023"/>
    </source>
</evidence>
<keyword evidence="1 5" id="KW-0489">Methyltransferase</keyword>
<dbReference type="Pfam" id="PF01029">
    <property type="entry name" value="NusB"/>
    <property type="match status" value="1"/>
</dbReference>
<feature type="binding site" evidence="5">
    <location>
        <position position="361"/>
    </location>
    <ligand>
        <name>S-adenosyl-L-methionine</name>
        <dbReference type="ChEBI" id="CHEBI:59789"/>
    </ligand>
</feature>
<evidence type="ECO:0000259" key="7">
    <source>
        <dbReference type="PROSITE" id="PS51686"/>
    </source>
</evidence>
<dbReference type="InterPro" id="IPR049560">
    <property type="entry name" value="MeTrfase_RsmB-F_NOP2_cat"/>
</dbReference>
<dbReference type="EMBL" id="CP090958">
    <property type="protein sequence ID" value="WGW13786.1"/>
    <property type="molecule type" value="Genomic_DNA"/>
</dbReference>
<evidence type="ECO:0000256" key="6">
    <source>
        <dbReference type="SAM" id="MobiDB-lite"/>
    </source>
</evidence>
<dbReference type="PANTHER" id="PTHR22807">
    <property type="entry name" value="NOP2 YEAST -RELATED NOL1/NOP2/FMU SUN DOMAIN-CONTAINING"/>
    <property type="match status" value="1"/>
</dbReference>
<feature type="domain" description="SAM-dependent MTase RsmB/NOP-type" evidence="7">
    <location>
        <begin position="189"/>
        <end position="480"/>
    </location>
</feature>
<dbReference type="Pfam" id="PF01189">
    <property type="entry name" value="Methyltr_RsmB-F"/>
    <property type="match status" value="1"/>
</dbReference>
<dbReference type="CDD" id="cd02440">
    <property type="entry name" value="AdoMet_MTases"/>
    <property type="match status" value="1"/>
</dbReference>
<sequence length="482" mass="51212">MSPRPRPVQPGKLERTATAPSQRTRHADAPRAVSYAVLQAVTEDDAYANLVLPGLLSRRRLSGRDAGFATELTYGTLRGQGYYDAVIARCTDRALADIQPPLLNALRLGAHQLLAMRVGAHAAVDSTVGLVRSELGIGPSKFANAVLRRISEVPAEDWPAKATEGMSEAAAFAARSSHPEWIIRAFRQALLAHGRPAEELEALLAADNVPATPALTALPGLTAVQDLLDEGAEPGRWSPVAALAAGREPASFPSVRSGLVRVQDEGSQLVAQALLVPEIDEARNTGRWLDLCSGPGGKSALLAAIGDQRGATLTAVELSEHRSKLVVQALQPHRGDHEILTGDGRDFGTEFPDQYDRVLIDVPCTGLGALRRRPEARWRRLPADIPALAPVQRELLKSGIRAVRPGGVVAYTTCSPHAAETIAVIEDVMKSTPGLEVLDAPQALDTVAGTNIGAGSGRFAQLWPHLHGTDGMFLALLRKTGA</sequence>
<evidence type="ECO:0000313" key="8">
    <source>
        <dbReference type="EMBL" id="WGW13786.1"/>
    </source>
</evidence>
<dbReference type="Proteomes" id="UP001209083">
    <property type="component" value="Chromosome"/>
</dbReference>
<feature type="active site" description="Nucleophile" evidence="5">
    <location>
        <position position="414"/>
    </location>
</feature>
<evidence type="ECO:0000313" key="9">
    <source>
        <dbReference type="Proteomes" id="UP001209083"/>
    </source>
</evidence>
<dbReference type="Gene3D" id="3.40.50.150">
    <property type="entry name" value="Vaccinia Virus protein VP39"/>
    <property type="match status" value="1"/>
</dbReference>
<keyword evidence="4 5" id="KW-0694">RNA-binding</keyword>
<dbReference type="InterPro" id="IPR029063">
    <property type="entry name" value="SAM-dependent_MTases_sf"/>
</dbReference>
<dbReference type="InterPro" id="IPR001678">
    <property type="entry name" value="MeTrfase_RsmB-F_NOP2_dom"/>
</dbReference>
<dbReference type="Gene3D" id="1.10.940.10">
    <property type="entry name" value="NusB-like"/>
    <property type="match status" value="1"/>
</dbReference>
<evidence type="ECO:0000256" key="2">
    <source>
        <dbReference type="ARBA" id="ARBA00022679"/>
    </source>
</evidence>
<feature type="region of interest" description="Disordered" evidence="6">
    <location>
        <begin position="1"/>
        <end position="28"/>
    </location>
</feature>
<evidence type="ECO:0000256" key="1">
    <source>
        <dbReference type="ARBA" id="ARBA00022603"/>
    </source>
</evidence>
<keyword evidence="2 5" id="KW-0808">Transferase</keyword>
<dbReference type="RefSeq" id="WP_349640609.1">
    <property type="nucleotide sequence ID" value="NZ_CP090958.1"/>
</dbReference>
<keyword evidence="3 5" id="KW-0949">S-adenosyl-L-methionine</keyword>
<dbReference type="InterPro" id="IPR035926">
    <property type="entry name" value="NusB-like_sf"/>
</dbReference>
<feature type="binding site" evidence="5">
    <location>
        <position position="343"/>
    </location>
    <ligand>
        <name>S-adenosyl-L-methionine</name>
        <dbReference type="ChEBI" id="CHEBI:59789"/>
    </ligand>
</feature>
<gene>
    <name evidence="8" type="ORF">LWF01_08595</name>
</gene>
<accession>A0ABY8QZB7</accession>
<dbReference type="PROSITE" id="PS51686">
    <property type="entry name" value="SAM_MT_RSMB_NOP"/>
    <property type="match status" value="1"/>
</dbReference>
<dbReference type="InterPro" id="IPR023267">
    <property type="entry name" value="RCMT"/>
</dbReference>
<keyword evidence="9" id="KW-1185">Reference proteome</keyword>